<feature type="binding site" evidence="11">
    <location>
        <position position="197"/>
    </location>
    <ligand>
        <name>Mn(2+)</name>
        <dbReference type="ChEBI" id="CHEBI:29035"/>
    </ligand>
</feature>
<dbReference type="SUPFAM" id="SSF51735">
    <property type="entry name" value="NAD(P)-binding Rossmann-fold domains"/>
    <property type="match status" value="1"/>
</dbReference>
<evidence type="ECO:0000313" key="14">
    <source>
        <dbReference type="EMBL" id="MST93158.1"/>
    </source>
</evidence>
<dbReference type="Proteomes" id="UP000431913">
    <property type="component" value="Unassembled WGS sequence"/>
</dbReference>
<evidence type="ECO:0000256" key="8">
    <source>
        <dbReference type="ARBA" id="ARBA00023277"/>
    </source>
</evidence>
<keyword evidence="11" id="KW-0408">Iron</keyword>
<keyword evidence="6 12" id="KW-0520">NAD</keyword>
<keyword evidence="11" id="KW-0533">Nickel</keyword>
<dbReference type="EMBL" id="VUNJ01000020">
    <property type="protein sequence ID" value="MST93158.1"/>
    <property type="molecule type" value="Genomic_DNA"/>
</dbReference>
<dbReference type="InterPro" id="IPR022616">
    <property type="entry name" value="Glyco_hydro_4_C"/>
</dbReference>
<feature type="binding site" evidence="11">
    <location>
        <position position="167"/>
    </location>
    <ligand>
        <name>Mn(2+)</name>
        <dbReference type="ChEBI" id="CHEBI:29035"/>
    </ligand>
</feature>
<dbReference type="InterPro" id="IPR036291">
    <property type="entry name" value="NAD(P)-bd_dom_sf"/>
</dbReference>
<organism evidence="14 15">
    <name type="scientific">Ruthenibacterium lactatiformans</name>
    <dbReference type="NCBI Taxonomy" id="1550024"/>
    <lineage>
        <taxon>Bacteria</taxon>
        <taxon>Bacillati</taxon>
        <taxon>Bacillota</taxon>
        <taxon>Clostridia</taxon>
        <taxon>Eubacteriales</taxon>
        <taxon>Oscillospiraceae</taxon>
        <taxon>Ruthenibacterium</taxon>
    </lineage>
</organism>
<dbReference type="PROSITE" id="PS01324">
    <property type="entry name" value="GLYCOSYL_HYDROL_F4"/>
    <property type="match status" value="1"/>
</dbReference>
<dbReference type="Pfam" id="PF11975">
    <property type="entry name" value="Glyco_hydro_4C"/>
    <property type="match status" value="1"/>
</dbReference>
<protein>
    <recommendedName>
        <fullName evidence="13">Glycosyl hydrolase family 4 C-terminal domain-containing protein</fullName>
    </recommendedName>
</protein>
<feature type="binding site" evidence="10">
    <location>
        <position position="146"/>
    </location>
    <ligand>
        <name>substrate</name>
    </ligand>
</feature>
<dbReference type="GO" id="GO:0046872">
    <property type="term" value="F:metal ion binding"/>
    <property type="evidence" value="ECO:0007669"/>
    <property type="project" value="UniProtKB-KW"/>
</dbReference>
<keyword evidence="8" id="KW-0119">Carbohydrate metabolism</keyword>
<dbReference type="GO" id="GO:0016616">
    <property type="term" value="F:oxidoreductase activity, acting on the CH-OH group of donors, NAD or NADP as acceptor"/>
    <property type="evidence" value="ECO:0007669"/>
    <property type="project" value="InterPro"/>
</dbReference>
<reference evidence="14 15" key="1">
    <citation type="submission" date="2019-08" db="EMBL/GenBank/DDBJ databases">
        <title>In-depth cultivation of the pig gut microbiome towards novel bacterial diversity and tailored functional studies.</title>
        <authorList>
            <person name="Wylensek D."/>
            <person name="Hitch T.C.A."/>
            <person name="Clavel T."/>
        </authorList>
    </citation>
    <scope>NUCLEOTIDE SEQUENCE [LARGE SCALE GENOMIC DNA]</scope>
    <source>
        <strain evidence="14 15">WCA3-601-WT-6J</strain>
    </source>
</reference>
<evidence type="ECO:0000256" key="2">
    <source>
        <dbReference type="ARBA" id="ARBA00010141"/>
    </source>
</evidence>
<accession>A0A6I2UAS6</accession>
<comment type="cofactor">
    <cofactor evidence="1">
        <name>Mn(2+)</name>
        <dbReference type="ChEBI" id="CHEBI:29035"/>
    </cofactor>
</comment>
<name>A0A6I2UAS6_9FIRM</name>
<evidence type="ECO:0000259" key="13">
    <source>
        <dbReference type="Pfam" id="PF11975"/>
    </source>
</evidence>
<dbReference type="PANTHER" id="PTHR32092:SF6">
    <property type="entry name" value="ALPHA-GALACTOSIDASE"/>
    <property type="match status" value="1"/>
</dbReference>
<keyword evidence="5 12" id="KW-0378">Hydrolase</keyword>
<dbReference type="InterPro" id="IPR015955">
    <property type="entry name" value="Lactate_DH/Glyco_Ohase_4_C"/>
</dbReference>
<dbReference type="GO" id="GO:0004553">
    <property type="term" value="F:hydrolase activity, hydrolyzing O-glycosyl compounds"/>
    <property type="evidence" value="ECO:0007669"/>
    <property type="project" value="InterPro"/>
</dbReference>
<evidence type="ECO:0000256" key="6">
    <source>
        <dbReference type="ARBA" id="ARBA00023027"/>
    </source>
</evidence>
<dbReference type="RefSeq" id="WP_154523756.1">
    <property type="nucleotide sequence ID" value="NZ_VUNJ01000020.1"/>
</dbReference>
<evidence type="ECO:0000256" key="7">
    <source>
        <dbReference type="ARBA" id="ARBA00023211"/>
    </source>
</evidence>
<evidence type="ECO:0000256" key="3">
    <source>
        <dbReference type="ARBA" id="ARBA00011881"/>
    </source>
</evidence>
<comment type="caution">
    <text evidence="14">The sequence shown here is derived from an EMBL/GenBank/DDBJ whole genome shotgun (WGS) entry which is preliminary data.</text>
</comment>
<keyword evidence="9 12" id="KW-0326">Glycosidase</keyword>
<evidence type="ECO:0000256" key="9">
    <source>
        <dbReference type="ARBA" id="ARBA00023295"/>
    </source>
</evidence>
<gene>
    <name evidence="14" type="ORF">FYJ76_14675</name>
</gene>
<dbReference type="PRINTS" id="PR00732">
    <property type="entry name" value="GLHYDRLASE4"/>
</dbReference>
<dbReference type="InterPro" id="IPR019802">
    <property type="entry name" value="GlycHydrolase_4_CS"/>
</dbReference>
<evidence type="ECO:0000313" key="15">
    <source>
        <dbReference type="Proteomes" id="UP000431913"/>
    </source>
</evidence>
<proteinExistence type="inferred from homology"/>
<dbReference type="InterPro" id="IPR053715">
    <property type="entry name" value="GH4_Enzyme_sf"/>
</dbReference>
<dbReference type="Pfam" id="PF02056">
    <property type="entry name" value="Glyco_hydro_4"/>
    <property type="match status" value="1"/>
</dbReference>
<comment type="similarity">
    <text evidence="2 12">Belongs to the glycosyl hydrolase 4 family.</text>
</comment>
<dbReference type="Gene3D" id="3.90.1820.10">
    <property type="entry name" value="AglA-like glucosidase"/>
    <property type="match status" value="1"/>
</dbReference>
<feature type="domain" description="Glycosyl hydrolase family 4 C-terminal" evidence="13">
    <location>
        <begin position="193"/>
        <end position="405"/>
    </location>
</feature>
<evidence type="ECO:0000256" key="5">
    <source>
        <dbReference type="ARBA" id="ARBA00022801"/>
    </source>
</evidence>
<dbReference type="GO" id="GO:0005975">
    <property type="term" value="P:carbohydrate metabolic process"/>
    <property type="evidence" value="ECO:0007669"/>
    <property type="project" value="InterPro"/>
</dbReference>
<sequence>MKTVIVGGASISWIPIFTQDFCKCEEMRGATLVLHDINVPQMEFLKVFIEKVMEEKQHYFTVEIEPELDRALEGADIVICNVLVGGQQAWVKEIEYLRDMGIAHPKGMSVGPGGMMMGLKQIPYMLSLCEKMERICPNAWLLNYSNPMQCITLAAQRYSKLKVIGLCHGVMHSLEKYCEYLGVKRSDVTVKVGGVNHFELILEMKKDGKDMLPALAEAMDRHQNDGDPEFEDLTTREMYRIYGALPTNHDIHSIEFYPHFLKRWCDLKKYRLEQNDVNKRIEDQNARREKVQRYIDGKCPLTDVVKVRHTEMLDKIIHAIVANDPMVLVANVTNNGSISNLPPDACVGVNVVLEQDGYTPCNTGAVPAGLDALQYTQCVIQNFIVNAAVTGDRHELMKAMTLDPMCYDLSYEERKKMIDDLLEISKEYLPAFFK</sequence>
<dbReference type="AlphaFoldDB" id="A0A6I2UAS6"/>
<comment type="subunit">
    <text evidence="3">Homotetramer.</text>
</comment>
<evidence type="ECO:0000256" key="1">
    <source>
        <dbReference type="ARBA" id="ARBA00001936"/>
    </source>
</evidence>
<evidence type="ECO:0000256" key="10">
    <source>
        <dbReference type="PIRSR" id="PIRSR601088-2"/>
    </source>
</evidence>
<dbReference type="InterPro" id="IPR001088">
    <property type="entry name" value="Glyco_hydro_4"/>
</dbReference>
<keyword evidence="7 11" id="KW-0464">Manganese</keyword>
<keyword evidence="4 11" id="KW-0479">Metal-binding</keyword>
<evidence type="ECO:0000256" key="12">
    <source>
        <dbReference type="RuleBase" id="RU361152"/>
    </source>
</evidence>
<evidence type="ECO:0000256" key="11">
    <source>
        <dbReference type="PIRSR" id="PIRSR601088-3"/>
    </source>
</evidence>
<dbReference type="PANTHER" id="PTHR32092">
    <property type="entry name" value="6-PHOSPHO-BETA-GLUCOSIDASE-RELATED"/>
    <property type="match status" value="1"/>
</dbReference>
<evidence type="ECO:0000256" key="4">
    <source>
        <dbReference type="ARBA" id="ARBA00022723"/>
    </source>
</evidence>
<dbReference type="SUPFAM" id="SSF56327">
    <property type="entry name" value="LDH C-terminal domain-like"/>
    <property type="match status" value="1"/>
</dbReference>
<comment type="cofactor">
    <cofactor evidence="12">
        <name>NAD(+)</name>
        <dbReference type="ChEBI" id="CHEBI:57540"/>
    </cofactor>
    <text evidence="12">Binds 1 NAD(+) per subunit.</text>
</comment>
<keyword evidence="11" id="KW-0170">Cobalt</keyword>